<evidence type="ECO:0000256" key="2">
    <source>
        <dbReference type="ARBA" id="ARBA00023125"/>
    </source>
</evidence>
<gene>
    <name evidence="6" type="ORF">GA0111570_11427</name>
</gene>
<name>A0A1G6I4V5_9ACTN</name>
<dbReference type="InterPro" id="IPR050707">
    <property type="entry name" value="HTH_MetabolicPath_Reg"/>
</dbReference>
<dbReference type="Proteomes" id="UP000199086">
    <property type="component" value="Unassembled WGS sequence"/>
</dbReference>
<dbReference type="GO" id="GO:0003677">
    <property type="term" value="F:DNA binding"/>
    <property type="evidence" value="ECO:0007669"/>
    <property type="project" value="UniProtKB-KW"/>
</dbReference>
<organism evidence="6 7">
    <name type="scientific">Raineyella antarctica</name>
    <dbReference type="NCBI Taxonomy" id="1577474"/>
    <lineage>
        <taxon>Bacteria</taxon>
        <taxon>Bacillati</taxon>
        <taxon>Actinomycetota</taxon>
        <taxon>Actinomycetes</taxon>
        <taxon>Propionibacteriales</taxon>
        <taxon>Propionibacteriaceae</taxon>
        <taxon>Raineyella</taxon>
    </lineage>
</organism>
<evidence type="ECO:0000256" key="1">
    <source>
        <dbReference type="ARBA" id="ARBA00023015"/>
    </source>
</evidence>
<dbReference type="PROSITE" id="PS51078">
    <property type="entry name" value="ICLR_ED"/>
    <property type="match status" value="1"/>
</dbReference>
<dbReference type="InterPro" id="IPR014757">
    <property type="entry name" value="Tscrpt_reg_IclR_C"/>
</dbReference>
<keyword evidence="1" id="KW-0805">Transcription regulation</keyword>
<dbReference type="InterPro" id="IPR029016">
    <property type="entry name" value="GAF-like_dom_sf"/>
</dbReference>
<dbReference type="InterPro" id="IPR036390">
    <property type="entry name" value="WH_DNA-bd_sf"/>
</dbReference>
<dbReference type="PANTHER" id="PTHR30136:SF35">
    <property type="entry name" value="HTH-TYPE TRANSCRIPTIONAL REGULATOR RV1719"/>
    <property type="match status" value="1"/>
</dbReference>
<dbReference type="PANTHER" id="PTHR30136">
    <property type="entry name" value="HELIX-TURN-HELIX TRANSCRIPTIONAL REGULATOR, ICLR FAMILY"/>
    <property type="match status" value="1"/>
</dbReference>
<dbReference type="Gene3D" id="1.10.10.10">
    <property type="entry name" value="Winged helix-like DNA-binding domain superfamily/Winged helix DNA-binding domain"/>
    <property type="match status" value="1"/>
</dbReference>
<dbReference type="SUPFAM" id="SSF46785">
    <property type="entry name" value="Winged helix' DNA-binding domain"/>
    <property type="match status" value="1"/>
</dbReference>
<dbReference type="GO" id="GO:0045892">
    <property type="term" value="P:negative regulation of DNA-templated transcription"/>
    <property type="evidence" value="ECO:0007669"/>
    <property type="project" value="TreeGrafter"/>
</dbReference>
<dbReference type="OrthoDB" id="60629at2"/>
<dbReference type="InterPro" id="IPR036388">
    <property type="entry name" value="WH-like_DNA-bd_sf"/>
</dbReference>
<evidence type="ECO:0000313" key="7">
    <source>
        <dbReference type="Proteomes" id="UP000199086"/>
    </source>
</evidence>
<dbReference type="GO" id="GO:0003700">
    <property type="term" value="F:DNA-binding transcription factor activity"/>
    <property type="evidence" value="ECO:0007669"/>
    <property type="project" value="TreeGrafter"/>
</dbReference>
<keyword evidence="7" id="KW-1185">Reference proteome</keyword>
<evidence type="ECO:0000256" key="3">
    <source>
        <dbReference type="ARBA" id="ARBA00023163"/>
    </source>
</evidence>
<keyword evidence="3" id="KW-0804">Transcription</keyword>
<dbReference type="STRING" id="1577474.GA0111570_11427"/>
<dbReference type="SMART" id="SM00346">
    <property type="entry name" value="HTH_ICLR"/>
    <property type="match status" value="1"/>
</dbReference>
<dbReference type="PROSITE" id="PS51077">
    <property type="entry name" value="HTH_ICLR"/>
    <property type="match status" value="1"/>
</dbReference>
<reference evidence="6 7" key="1">
    <citation type="submission" date="2016-06" db="EMBL/GenBank/DDBJ databases">
        <authorList>
            <person name="Olsen C.W."/>
            <person name="Carey S."/>
            <person name="Hinshaw L."/>
            <person name="Karasin A.I."/>
        </authorList>
    </citation>
    <scope>NUCLEOTIDE SEQUENCE [LARGE SCALE GENOMIC DNA]</scope>
    <source>
        <strain evidence="6 7">LZ-22</strain>
    </source>
</reference>
<dbReference type="Pfam" id="PF09339">
    <property type="entry name" value="HTH_IclR"/>
    <property type="match status" value="1"/>
</dbReference>
<sequence>MVQKSEAVDPYRIEAVDRALVLLSMLSERSQLSVTEAARELGVAPSTAHRLLATLAGRGYVRQGGHRLYHPGPALFVAGGLERSVSRVTARLHPVLEQLHVEVGETIHLQMLAGADAQFVDGVEGDQGLRVGLRGGIRMPAYCTSGGKAMLAALPDPVIEAVHSRGLRPWPSARITSLDELWAELAEVRECGYALNRDESERGVVAIGVAIAVEAGDPVASVAVAIPSPRFEDSSIPYLVASLGEARDAAIAILRGASTG</sequence>
<accession>A0A1G6I4V5</accession>
<dbReference type="InterPro" id="IPR005471">
    <property type="entry name" value="Tscrpt_reg_IclR_N"/>
</dbReference>
<feature type="domain" description="IclR-ED" evidence="5">
    <location>
        <begin position="74"/>
        <end position="259"/>
    </location>
</feature>
<evidence type="ECO:0000259" key="5">
    <source>
        <dbReference type="PROSITE" id="PS51078"/>
    </source>
</evidence>
<dbReference type="EMBL" id="FMYF01000014">
    <property type="protein sequence ID" value="SDC01413.1"/>
    <property type="molecule type" value="Genomic_DNA"/>
</dbReference>
<feature type="domain" description="HTH iclR-type" evidence="4">
    <location>
        <begin position="13"/>
        <end position="73"/>
    </location>
</feature>
<protein>
    <submittedName>
        <fullName evidence="6">DNA-binding transcriptional regulator, IclR family</fullName>
    </submittedName>
</protein>
<keyword evidence="2 6" id="KW-0238">DNA-binding</keyword>
<dbReference type="AlphaFoldDB" id="A0A1G6I4V5"/>
<dbReference type="SUPFAM" id="SSF55781">
    <property type="entry name" value="GAF domain-like"/>
    <property type="match status" value="1"/>
</dbReference>
<evidence type="ECO:0000313" key="6">
    <source>
        <dbReference type="EMBL" id="SDC01413.1"/>
    </source>
</evidence>
<dbReference type="RefSeq" id="WP_139283288.1">
    <property type="nucleotide sequence ID" value="NZ_FMYF01000014.1"/>
</dbReference>
<evidence type="ECO:0000259" key="4">
    <source>
        <dbReference type="PROSITE" id="PS51077"/>
    </source>
</evidence>
<dbReference type="Pfam" id="PF01614">
    <property type="entry name" value="IclR_C"/>
    <property type="match status" value="1"/>
</dbReference>
<dbReference type="Gene3D" id="3.30.450.40">
    <property type="match status" value="1"/>
</dbReference>
<proteinExistence type="predicted"/>